<dbReference type="SUPFAM" id="SSF57850">
    <property type="entry name" value="RING/U-box"/>
    <property type="match status" value="1"/>
</dbReference>
<dbReference type="CDD" id="cd16448">
    <property type="entry name" value="RING-H2"/>
    <property type="match status" value="1"/>
</dbReference>
<feature type="region of interest" description="Disordered" evidence="2">
    <location>
        <begin position="278"/>
        <end position="297"/>
    </location>
</feature>
<sequence length="297" mass="31649">MWSFGPRSSACCGCCCCCCCCSCSLGGDSWAPLPLHDVLAARGRRGPPEPVDVAFGLLKSTGEDGYVCVICMEDLSLGCEVGRLECNHVFHAGCIRAWVQQAARRAAACPLRCFAPAAGGRRQEALKNNSQANWQAAAAQCRKQNWRRPSSVLGSRPSTHALQALRARPPSDLWRSPPPPPLRAHASGPRADRRLAAVTVGRLRGPGSGPPGRRGTRESSVGQCWNSASSARAARDDRIAHCASLFRAHVGRPDMPEFGPPRARARCRLCKPCPPGLCRPDPVGLPARGPPPSDPGI</sequence>
<evidence type="ECO:0000256" key="3">
    <source>
        <dbReference type="SAM" id="SignalP"/>
    </source>
</evidence>
<gene>
    <name evidence="5" type="ORF">PCOR1329_LOCUS63093</name>
</gene>
<keyword evidence="1" id="KW-0862">Zinc</keyword>
<keyword evidence="1" id="KW-0863">Zinc-finger</keyword>
<feature type="region of interest" description="Disordered" evidence="2">
    <location>
        <begin position="166"/>
        <end position="223"/>
    </location>
</feature>
<accession>A0ABN9W4S2</accession>
<feature type="compositionally biased region" description="Pro residues" evidence="2">
    <location>
        <begin position="288"/>
        <end position="297"/>
    </location>
</feature>
<dbReference type="Pfam" id="PF13639">
    <property type="entry name" value="zf-RING_2"/>
    <property type="match status" value="1"/>
</dbReference>
<evidence type="ECO:0000256" key="1">
    <source>
        <dbReference type="PROSITE-ProRule" id="PRU00175"/>
    </source>
</evidence>
<dbReference type="SMART" id="SM00184">
    <property type="entry name" value="RING"/>
    <property type="match status" value="1"/>
</dbReference>
<organism evidence="5 6">
    <name type="scientific">Prorocentrum cordatum</name>
    <dbReference type="NCBI Taxonomy" id="2364126"/>
    <lineage>
        <taxon>Eukaryota</taxon>
        <taxon>Sar</taxon>
        <taxon>Alveolata</taxon>
        <taxon>Dinophyceae</taxon>
        <taxon>Prorocentrales</taxon>
        <taxon>Prorocentraceae</taxon>
        <taxon>Prorocentrum</taxon>
    </lineage>
</organism>
<evidence type="ECO:0000313" key="6">
    <source>
        <dbReference type="Proteomes" id="UP001189429"/>
    </source>
</evidence>
<keyword evidence="3" id="KW-0732">Signal</keyword>
<proteinExistence type="predicted"/>
<keyword evidence="6" id="KW-1185">Reference proteome</keyword>
<dbReference type="PROSITE" id="PS50089">
    <property type="entry name" value="ZF_RING_2"/>
    <property type="match status" value="1"/>
</dbReference>
<evidence type="ECO:0000313" key="5">
    <source>
        <dbReference type="EMBL" id="CAK0879760.1"/>
    </source>
</evidence>
<comment type="caution">
    <text evidence="5">The sequence shown here is derived from an EMBL/GenBank/DDBJ whole genome shotgun (WGS) entry which is preliminary data.</text>
</comment>
<protein>
    <recommendedName>
        <fullName evidence="4">RING-type domain-containing protein</fullName>
    </recommendedName>
</protein>
<dbReference type="EMBL" id="CAUYUJ010017998">
    <property type="protein sequence ID" value="CAK0879760.1"/>
    <property type="molecule type" value="Genomic_DNA"/>
</dbReference>
<dbReference type="InterPro" id="IPR013083">
    <property type="entry name" value="Znf_RING/FYVE/PHD"/>
</dbReference>
<feature type="chain" id="PRO_5045824251" description="RING-type domain-containing protein" evidence="3">
    <location>
        <begin position="27"/>
        <end position="297"/>
    </location>
</feature>
<keyword evidence="1" id="KW-0479">Metal-binding</keyword>
<name>A0ABN9W4S2_9DINO</name>
<reference evidence="5" key="1">
    <citation type="submission" date="2023-10" db="EMBL/GenBank/DDBJ databases">
        <authorList>
            <person name="Chen Y."/>
            <person name="Shah S."/>
            <person name="Dougan E. K."/>
            <person name="Thang M."/>
            <person name="Chan C."/>
        </authorList>
    </citation>
    <scope>NUCLEOTIDE SEQUENCE [LARGE SCALE GENOMIC DNA]</scope>
</reference>
<feature type="signal peptide" evidence="3">
    <location>
        <begin position="1"/>
        <end position="26"/>
    </location>
</feature>
<dbReference type="InterPro" id="IPR001841">
    <property type="entry name" value="Znf_RING"/>
</dbReference>
<evidence type="ECO:0000256" key="2">
    <source>
        <dbReference type="SAM" id="MobiDB-lite"/>
    </source>
</evidence>
<feature type="domain" description="RING-type" evidence="4">
    <location>
        <begin position="68"/>
        <end position="111"/>
    </location>
</feature>
<evidence type="ECO:0000259" key="4">
    <source>
        <dbReference type="PROSITE" id="PS50089"/>
    </source>
</evidence>
<dbReference type="Proteomes" id="UP001189429">
    <property type="component" value="Unassembled WGS sequence"/>
</dbReference>
<dbReference type="Gene3D" id="3.30.40.10">
    <property type="entry name" value="Zinc/RING finger domain, C3HC4 (zinc finger)"/>
    <property type="match status" value="1"/>
</dbReference>